<feature type="transmembrane region" description="Helical" evidence="1">
    <location>
        <begin position="123"/>
        <end position="146"/>
    </location>
</feature>
<feature type="transmembrane region" description="Helical" evidence="1">
    <location>
        <begin position="76"/>
        <end position="93"/>
    </location>
</feature>
<reference evidence="2 3" key="1">
    <citation type="submission" date="2016-01" db="EMBL/GenBank/DDBJ databases">
        <authorList>
            <consortium name="TB Trials Study Group"/>
            <person name="Sutton G."/>
            <person name="Brinkac L."/>
            <person name="Sanka R."/>
            <person name="Adams M."/>
            <person name="Lau E.L."/>
            <person name="Macaden R."/>
            <person name="Grewal H.M.S."/>
        </authorList>
    </citation>
    <scope>NUCLEOTIDE SEQUENCE [LARGE SCALE GENOMIC DNA]</scope>
    <source>
        <strain evidence="2 3">IS-1744</strain>
    </source>
</reference>
<evidence type="ECO:0000256" key="1">
    <source>
        <dbReference type="SAM" id="Phobius"/>
    </source>
</evidence>
<feature type="transmembrane region" description="Helical" evidence="1">
    <location>
        <begin position="166"/>
        <end position="187"/>
    </location>
</feature>
<dbReference type="EMBL" id="LQIR01000034">
    <property type="protein sequence ID" value="KUI12310.1"/>
    <property type="molecule type" value="Genomic_DNA"/>
</dbReference>
<dbReference type="RefSeq" id="WP_064398407.1">
    <property type="nucleotide sequence ID" value="NZ_LQIR01000034.1"/>
</dbReference>
<keyword evidence="1" id="KW-1133">Transmembrane helix</keyword>
<feature type="transmembrane region" description="Helical" evidence="1">
    <location>
        <begin position="246"/>
        <end position="264"/>
    </location>
</feature>
<evidence type="ECO:0000313" key="2">
    <source>
        <dbReference type="EMBL" id="KUI12310.1"/>
    </source>
</evidence>
<accession>A0A101A3F6</accession>
<name>A0A101A3F6_9MYCO</name>
<feature type="transmembrane region" description="Helical" evidence="1">
    <location>
        <begin position="192"/>
        <end position="212"/>
    </location>
</feature>
<keyword evidence="3" id="KW-1185">Reference proteome</keyword>
<sequence>MARGNPAGVRVSTVAVARSARAEIIRTGGRSRLWTVVAPAAVIVPVVITFGIALVAESFARIPGQISVLQVTTSNAAYWVITITVALVAVAGADGQAAESRYGAGEHVRLAIPQAWPVLLGRWVFYGALGALVAIATLVVVLAGLPAVAPIVYGPVSLTDDVGLRLLWTVPMLALFAAGAGVGVGALTRSPLAAVGGILLWAFVAETAAGYLPSGATLQRFMPLLNAVYATGQDTVLTPPWGQTGALLYACSVFTAIFMIAAVGRTIRR</sequence>
<dbReference type="Proteomes" id="UP000053707">
    <property type="component" value="Unassembled WGS sequence"/>
</dbReference>
<protein>
    <submittedName>
        <fullName evidence="2">ABC transporter</fullName>
    </submittedName>
</protein>
<keyword evidence="1" id="KW-0812">Transmembrane</keyword>
<organism evidence="2 3">
    <name type="scientific">Mycobacterium lehmannii</name>
    <dbReference type="NCBI Taxonomy" id="2048550"/>
    <lineage>
        <taxon>Bacteria</taxon>
        <taxon>Bacillati</taxon>
        <taxon>Actinomycetota</taxon>
        <taxon>Actinomycetes</taxon>
        <taxon>Mycobacteriales</taxon>
        <taxon>Mycobacteriaceae</taxon>
        <taxon>Mycobacterium</taxon>
    </lineage>
</organism>
<gene>
    <name evidence="2" type="ORF">AU192_19750</name>
</gene>
<proteinExistence type="predicted"/>
<keyword evidence="1" id="KW-0472">Membrane</keyword>
<comment type="caution">
    <text evidence="2">The sequence shown here is derived from an EMBL/GenBank/DDBJ whole genome shotgun (WGS) entry which is preliminary data.</text>
</comment>
<dbReference type="AlphaFoldDB" id="A0A101A3F6"/>
<feature type="transmembrane region" description="Helical" evidence="1">
    <location>
        <begin position="33"/>
        <end position="56"/>
    </location>
</feature>
<evidence type="ECO:0000313" key="3">
    <source>
        <dbReference type="Proteomes" id="UP000053707"/>
    </source>
</evidence>